<name>A0A939H7V2_9CLOT</name>
<dbReference type="AlphaFoldDB" id="A0A939H7V2"/>
<dbReference type="GO" id="GO:0010181">
    <property type="term" value="F:FMN binding"/>
    <property type="evidence" value="ECO:0007669"/>
    <property type="project" value="InterPro"/>
</dbReference>
<evidence type="ECO:0000313" key="4">
    <source>
        <dbReference type="Proteomes" id="UP000664218"/>
    </source>
</evidence>
<dbReference type="InterPro" id="IPR036866">
    <property type="entry name" value="RibonucZ/Hydroxyglut_hydro"/>
</dbReference>
<dbReference type="InterPro" id="IPR001226">
    <property type="entry name" value="Flavodoxin_CS"/>
</dbReference>
<gene>
    <name evidence="3" type="ORF">J3A84_00980</name>
</gene>
<dbReference type="PANTHER" id="PTHR43717">
    <property type="entry name" value="ANAEROBIC NITRIC OXIDE REDUCTASE FLAVORUBREDOXIN"/>
    <property type="match status" value="1"/>
</dbReference>
<dbReference type="Proteomes" id="UP000664218">
    <property type="component" value="Unassembled WGS sequence"/>
</dbReference>
<dbReference type="GO" id="GO:0016651">
    <property type="term" value="F:oxidoreductase activity, acting on NAD(P)H"/>
    <property type="evidence" value="ECO:0007669"/>
    <property type="project" value="UniProtKB-ARBA"/>
</dbReference>
<dbReference type="RefSeq" id="WP_207598127.1">
    <property type="nucleotide sequence ID" value="NZ_JAFNJU010000001.1"/>
</dbReference>
<reference evidence="3" key="1">
    <citation type="submission" date="2021-03" db="EMBL/GenBank/DDBJ databases">
        <title>Proteiniclasticum marinus sp. nov., isolated from tidal flat sediment.</title>
        <authorList>
            <person name="Namirimu T."/>
            <person name="Yang J.-A."/>
            <person name="Yang S.-H."/>
            <person name="Kim Y.-J."/>
            <person name="Kwon K.K."/>
        </authorList>
    </citation>
    <scope>NUCLEOTIDE SEQUENCE</scope>
    <source>
        <strain evidence="3">SCR006</strain>
    </source>
</reference>
<evidence type="ECO:0000256" key="1">
    <source>
        <dbReference type="ARBA" id="ARBA00007121"/>
    </source>
</evidence>
<dbReference type="EMBL" id="JAFNJU010000001">
    <property type="protein sequence ID" value="MBO1263613.1"/>
    <property type="molecule type" value="Genomic_DNA"/>
</dbReference>
<feature type="domain" description="Flavodoxin-like" evidence="2">
    <location>
        <begin position="256"/>
        <end position="396"/>
    </location>
</feature>
<sequence length="405" mass="46343">MYNVREISPQIYWIGGNDRRLEQFENLFPLTNGVSYNSWLILDEKTAIIDTVDDAVTDQYLENIEHLMQGRELDYLIINHMEPDHCGNIENLVRRYPNVKVVGNKKSFQLFNQFYNMDITDNQMLVGEGDEISLGKHNLKIITAPMVHWPEVMMNYETTEGILFAADAFGTFGALTGNLFDDEVDYRNLYLDESRRYYANIVGKFGAQVQSVFRKISSFKINMICSLHGPIFRSDLNLILDLYDKWSKYEPEKEGVVIFYGSMYGNTANTADALANKLGQRGVKDIRVYDVSKTHPSYIISDIWKYSHLVAAAPTYNMGLYYPMDNLLHEMAALGVKNRKVAIIGNHSWSSAAQKLMTERFSSMKNMEIIGETFDIKSRLKDDEEQKLDDLADVIAASVLGNTEE</sequence>
<comment type="similarity">
    <text evidence="1">In the N-terminal section; belongs to the zinc metallo-hydrolase group 3 family.</text>
</comment>
<dbReference type="Pfam" id="PF00258">
    <property type="entry name" value="Flavodoxin_1"/>
    <property type="match status" value="1"/>
</dbReference>
<keyword evidence="4" id="KW-1185">Reference proteome</keyword>
<dbReference type="PROSITE" id="PS50902">
    <property type="entry name" value="FLAVODOXIN_LIKE"/>
    <property type="match status" value="1"/>
</dbReference>
<dbReference type="GO" id="GO:0009055">
    <property type="term" value="F:electron transfer activity"/>
    <property type="evidence" value="ECO:0007669"/>
    <property type="project" value="InterPro"/>
</dbReference>
<dbReference type="GO" id="GO:0046872">
    <property type="term" value="F:metal ion binding"/>
    <property type="evidence" value="ECO:0007669"/>
    <property type="project" value="InterPro"/>
</dbReference>
<dbReference type="Pfam" id="PF19583">
    <property type="entry name" value="ODP"/>
    <property type="match status" value="1"/>
</dbReference>
<dbReference type="InterPro" id="IPR001279">
    <property type="entry name" value="Metallo-B-lactamas"/>
</dbReference>
<proteinExistence type="inferred from homology"/>
<evidence type="ECO:0000259" key="2">
    <source>
        <dbReference type="PROSITE" id="PS50902"/>
    </source>
</evidence>
<dbReference type="InterPro" id="IPR029039">
    <property type="entry name" value="Flavoprotein-like_sf"/>
</dbReference>
<dbReference type="Gene3D" id="3.60.15.10">
    <property type="entry name" value="Ribonuclease Z/Hydroxyacylglutathione hydrolase-like"/>
    <property type="match status" value="1"/>
</dbReference>
<organism evidence="3 4">
    <name type="scientific">Proteiniclasticum aestuarii</name>
    <dbReference type="NCBI Taxonomy" id="2817862"/>
    <lineage>
        <taxon>Bacteria</taxon>
        <taxon>Bacillati</taxon>
        <taxon>Bacillota</taxon>
        <taxon>Clostridia</taxon>
        <taxon>Eubacteriales</taxon>
        <taxon>Clostridiaceae</taxon>
        <taxon>Proteiniclasticum</taxon>
    </lineage>
</organism>
<comment type="caution">
    <text evidence="3">The sequence shown here is derived from an EMBL/GenBank/DDBJ whole genome shotgun (WGS) entry which is preliminary data.</text>
</comment>
<dbReference type="InterPro" id="IPR016440">
    <property type="entry name" value="Rubredoxin-O_OxRdtase"/>
</dbReference>
<dbReference type="SMART" id="SM00849">
    <property type="entry name" value="Lactamase_B"/>
    <property type="match status" value="1"/>
</dbReference>
<dbReference type="CDD" id="cd07709">
    <property type="entry name" value="flavodiiron_proteins_MBL-fold"/>
    <property type="match status" value="1"/>
</dbReference>
<dbReference type="SUPFAM" id="SSF52218">
    <property type="entry name" value="Flavoproteins"/>
    <property type="match status" value="1"/>
</dbReference>
<dbReference type="PROSITE" id="PS00201">
    <property type="entry name" value="FLAVODOXIN"/>
    <property type="match status" value="1"/>
</dbReference>
<dbReference type="InterPro" id="IPR045761">
    <property type="entry name" value="ODP_dom"/>
</dbReference>
<dbReference type="Gene3D" id="3.40.50.360">
    <property type="match status" value="1"/>
</dbReference>
<protein>
    <submittedName>
        <fullName evidence="3">FprA family A-type flavoprotein</fullName>
    </submittedName>
</protein>
<accession>A0A939H7V2</accession>
<dbReference type="InterPro" id="IPR008254">
    <property type="entry name" value="Flavodoxin/NO_synth"/>
</dbReference>
<evidence type="ECO:0000313" key="3">
    <source>
        <dbReference type="EMBL" id="MBO1263613.1"/>
    </source>
</evidence>
<dbReference type="PANTHER" id="PTHR43717:SF1">
    <property type="entry name" value="ANAEROBIC NITRIC OXIDE REDUCTASE FLAVORUBREDOXIN"/>
    <property type="match status" value="1"/>
</dbReference>
<dbReference type="SUPFAM" id="SSF56281">
    <property type="entry name" value="Metallo-hydrolase/oxidoreductase"/>
    <property type="match status" value="1"/>
</dbReference>
<dbReference type="PIRSF" id="PIRSF005243">
    <property type="entry name" value="ROO"/>
    <property type="match status" value="1"/>
</dbReference>